<dbReference type="Pfam" id="PF01136">
    <property type="entry name" value="Peptidase_U32"/>
    <property type="match status" value="1"/>
</dbReference>
<dbReference type="EMBL" id="CAFBPY010000059">
    <property type="protein sequence ID" value="CAB5036849.1"/>
    <property type="molecule type" value="Genomic_DNA"/>
</dbReference>
<reference evidence="2" key="1">
    <citation type="submission" date="2020-05" db="EMBL/GenBank/DDBJ databases">
        <authorList>
            <person name="Chiriac C."/>
            <person name="Salcher M."/>
            <person name="Ghai R."/>
            <person name="Kavagutti S V."/>
        </authorList>
    </citation>
    <scope>NUCLEOTIDE SEQUENCE</scope>
</reference>
<organism evidence="2">
    <name type="scientific">freshwater metagenome</name>
    <dbReference type="NCBI Taxonomy" id="449393"/>
    <lineage>
        <taxon>unclassified sequences</taxon>
        <taxon>metagenomes</taxon>
        <taxon>ecological metagenomes</taxon>
    </lineage>
</organism>
<sequence length="294" mass="31986">MTSALPQKTAMRSYDDGGHFRIEVPSIEGPRVFEALLNSARNLGVTVNRISQGSGGMLLLKSEIREMVKLGAQNNVEVCLFVGPRAGYDIGLLAHTASKFSAYSSLRGNEQINSALADVERAVEFGIRGFLIGDIGLLTVLQERQASGKLPKNIHWKVSAYLPAGNVPTVKLLERLGASSINIPSDLTYLQISELREAVQIPLDIYVETMDSSGGTIRLIEMCSLIRAGSPLCVKFGLANAKTLYPAGEHMIEEAIKIAQAKVKRAAIAKEWLDRLDPEIKQSFNHNSTAIPEV</sequence>
<evidence type="ECO:0000313" key="5">
    <source>
        <dbReference type="EMBL" id="CAB5036849.1"/>
    </source>
</evidence>
<protein>
    <submittedName>
        <fullName evidence="2">Unannotated protein</fullName>
    </submittedName>
</protein>
<dbReference type="EMBL" id="CAFBLI010000032">
    <property type="protein sequence ID" value="CAB4864295.1"/>
    <property type="molecule type" value="Genomic_DNA"/>
</dbReference>
<dbReference type="InterPro" id="IPR001539">
    <property type="entry name" value="Peptidase_U32"/>
</dbReference>
<name>A0A6J6RJ90_9ZZZZ</name>
<accession>A0A6J6RJ90</accession>
<dbReference type="EMBL" id="CAEZXH010000077">
    <property type="protein sequence ID" value="CAB4690174.1"/>
    <property type="molecule type" value="Genomic_DNA"/>
</dbReference>
<evidence type="ECO:0000313" key="2">
    <source>
        <dbReference type="EMBL" id="CAB4721185.1"/>
    </source>
</evidence>
<dbReference type="EMBL" id="CAEZZS010000020">
    <property type="protein sequence ID" value="CAB4775137.1"/>
    <property type="molecule type" value="Genomic_DNA"/>
</dbReference>
<evidence type="ECO:0000313" key="3">
    <source>
        <dbReference type="EMBL" id="CAB4775137.1"/>
    </source>
</evidence>
<dbReference type="EMBL" id="CAEZYJ010000079">
    <property type="protein sequence ID" value="CAB4721185.1"/>
    <property type="molecule type" value="Genomic_DNA"/>
</dbReference>
<evidence type="ECO:0000313" key="4">
    <source>
        <dbReference type="EMBL" id="CAB4864295.1"/>
    </source>
</evidence>
<gene>
    <name evidence="1" type="ORF">UFOPK2360_01099</name>
    <name evidence="2" type="ORF">UFOPK2659_00656</name>
    <name evidence="3" type="ORF">UFOPK2922_00603</name>
    <name evidence="4" type="ORF">UFOPK3306_00595</name>
    <name evidence="5" type="ORF">UFOPK4209_00502</name>
</gene>
<dbReference type="AlphaFoldDB" id="A0A6J6RJ90"/>
<evidence type="ECO:0000313" key="1">
    <source>
        <dbReference type="EMBL" id="CAB4690174.1"/>
    </source>
</evidence>
<proteinExistence type="predicted"/>